<evidence type="ECO:0000313" key="3">
    <source>
        <dbReference type="Proteomes" id="UP000600171"/>
    </source>
</evidence>
<dbReference type="GO" id="GO:1990189">
    <property type="term" value="F:protein N-terminal-serine acetyltransferase activity"/>
    <property type="evidence" value="ECO:0007669"/>
    <property type="project" value="TreeGrafter"/>
</dbReference>
<reference evidence="2 3" key="1">
    <citation type="journal article" date="2014" name="Int. J. Syst. Evol. Microbiol.">
        <title>Complete genome sequence of Corynebacterium casei LMG S-19264T (=DSM 44701T), isolated from a smear-ripened cheese.</title>
        <authorList>
            <consortium name="US DOE Joint Genome Institute (JGI-PGF)"/>
            <person name="Walter F."/>
            <person name="Albersmeier A."/>
            <person name="Kalinowski J."/>
            <person name="Ruckert C."/>
        </authorList>
    </citation>
    <scope>NUCLEOTIDE SEQUENCE [LARGE SCALE GENOMIC DNA]</scope>
    <source>
        <strain evidence="2 3">CCM 8669</strain>
    </source>
</reference>
<dbReference type="InterPro" id="IPR016181">
    <property type="entry name" value="Acyl_CoA_acyltransferase"/>
</dbReference>
<proteinExistence type="predicted"/>
<evidence type="ECO:0000313" key="2">
    <source>
        <dbReference type="EMBL" id="GGH59249.1"/>
    </source>
</evidence>
<dbReference type="Proteomes" id="UP000600171">
    <property type="component" value="Unassembled WGS sequence"/>
</dbReference>
<sequence length="178" mass="19799">MILTWPFTPQPLADQDFRLVPWNRTSDIPGVVHDLTASSQDTLMLEFTQVPENYTEAMAESFLSDQQAVRWAITVENRYCGNIEFRLESEESRIASVGYSISPWARGQGLAARALKLAAPQAFAQGVFRLELRAAVHNQPSRATAEKAGFTFEGVARAGEQLRGKIHDLAVYSRLATD</sequence>
<protein>
    <recommendedName>
        <fullName evidence="1">N-acetyltransferase domain-containing protein</fullName>
    </recommendedName>
</protein>
<feature type="domain" description="N-acetyltransferase" evidence="1">
    <location>
        <begin position="30"/>
        <end position="178"/>
    </location>
</feature>
<dbReference type="PANTHER" id="PTHR43441:SF10">
    <property type="entry name" value="ACETYLTRANSFERASE"/>
    <property type="match status" value="1"/>
</dbReference>
<dbReference type="RefSeq" id="WP_188358860.1">
    <property type="nucleotide sequence ID" value="NZ_BMDC01000001.1"/>
</dbReference>
<dbReference type="Gene3D" id="3.40.630.30">
    <property type="match status" value="1"/>
</dbReference>
<dbReference type="PANTHER" id="PTHR43441">
    <property type="entry name" value="RIBOSOMAL-PROTEIN-SERINE ACETYLTRANSFERASE"/>
    <property type="match status" value="1"/>
</dbReference>
<dbReference type="AlphaFoldDB" id="A0A917INW4"/>
<dbReference type="PROSITE" id="PS51186">
    <property type="entry name" value="GNAT"/>
    <property type="match status" value="1"/>
</dbReference>
<accession>A0A917INW4</accession>
<comment type="caution">
    <text evidence="2">The sequence shown here is derived from an EMBL/GenBank/DDBJ whole genome shotgun (WGS) entry which is preliminary data.</text>
</comment>
<evidence type="ECO:0000259" key="1">
    <source>
        <dbReference type="PROSITE" id="PS51186"/>
    </source>
</evidence>
<dbReference type="GO" id="GO:0008999">
    <property type="term" value="F:protein-N-terminal-alanine acetyltransferase activity"/>
    <property type="evidence" value="ECO:0007669"/>
    <property type="project" value="TreeGrafter"/>
</dbReference>
<name>A0A917INW4_9MICC</name>
<gene>
    <name evidence="2" type="ORF">GCM10007359_06290</name>
</gene>
<dbReference type="InterPro" id="IPR000182">
    <property type="entry name" value="GNAT_dom"/>
</dbReference>
<dbReference type="SUPFAM" id="SSF55729">
    <property type="entry name" value="Acyl-CoA N-acyltransferases (Nat)"/>
    <property type="match status" value="1"/>
</dbReference>
<keyword evidence="3" id="KW-1185">Reference proteome</keyword>
<dbReference type="EMBL" id="BMDC01000001">
    <property type="protein sequence ID" value="GGH59249.1"/>
    <property type="molecule type" value="Genomic_DNA"/>
</dbReference>
<dbReference type="Pfam" id="PF13302">
    <property type="entry name" value="Acetyltransf_3"/>
    <property type="match status" value="1"/>
</dbReference>
<dbReference type="GO" id="GO:0005737">
    <property type="term" value="C:cytoplasm"/>
    <property type="evidence" value="ECO:0007669"/>
    <property type="project" value="TreeGrafter"/>
</dbReference>
<organism evidence="2 3">
    <name type="scientific">Rothia aerolata</name>
    <dbReference type="NCBI Taxonomy" id="1812262"/>
    <lineage>
        <taxon>Bacteria</taxon>
        <taxon>Bacillati</taxon>
        <taxon>Actinomycetota</taxon>
        <taxon>Actinomycetes</taxon>
        <taxon>Micrococcales</taxon>
        <taxon>Micrococcaceae</taxon>
        <taxon>Rothia</taxon>
    </lineage>
</organism>
<dbReference type="InterPro" id="IPR051908">
    <property type="entry name" value="Ribosomal_N-acetyltransferase"/>
</dbReference>